<reference evidence="2 3" key="1">
    <citation type="journal article" date="2023" name="Plants (Basel)">
        <title>Bridging the Gap: Combining Genomics and Transcriptomics Approaches to Understand Stylosanthes scabra, an Orphan Legume from the Brazilian Caatinga.</title>
        <authorList>
            <person name="Ferreira-Neto J.R.C."/>
            <person name="da Silva M.D."/>
            <person name="Binneck E."/>
            <person name="de Melo N.F."/>
            <person name="da Silva R.H."/>
            <person name="de Melo A.L.T.M."/>
            <person name="Pandolfi V."/>
            <person name="Bustamante F.O."/>
            <person name="Brasileiro-Vidal A.C."/>
            <person name="Benko-Iseppon A.M."/>
        </authorList>
    </citation>
    <scope>NUCLEOTIDE SEQUENCE [LARGE SCALE GENOMIC DNA]</scope>
    <source>
        <tissue evidence="2">Leaves</tissue>
    </source>
</reference>
<comment type="caution">
    <text evidence="2">The sequence shown here is derived from an EMBL/GenBank/DDBJ whole genome shotgun (WGS) entry which is preliminary data.</text>
</comment>
<organism evidence="2 3">
    <name type="scientific">Stylosanthes scabra</name>
    <dbReference type="NCBI Taxonomy" id="79078"/>
    <lineage>
        <taxon>Eukaryota</taxon>
        <taxon>Viridiplantae</taxon>
        <taxon>Streptophyta</taxon>
        <taxon>Embryophyta</taxon>
        <taxon>Tracheophyta</taxon>
        <taxon>Spermatophyta</taxon>
        <taxon>Magnoliopsida</taxon>
        <taxon>eudicotyledons</taxon>
        <taxon>Gunneridae</taxon>
        <taxon>Pentapetalae</taxon>
        <taxon>rosids</taxon>
        <taxon>fabids</taxon>
        <taxon>Fabales</taxon>
        <taxon>Fabaceae</taxon>
        <taxon>Papilionoideae</taxon>
        <taxon>50 kb inversion clade</taxon>
        <taxon>dalbergioids sensu lato</taxon>
        <taxon>Dalbergieae</taxon>
        <taxon>Pterocarpus clade</taxon>
        <taxon>Stylosanthes</taxon>
    </lineage>
</organism>
<accession>A0ABU6UII5</accession>
<name>A0ABU6UII5_9FABA</name>
<proteinExistence type="predicted"/>
<protein>
    <submittedName>
        <fullName evidence="2">Uncharacterized protein</fullName>
    </submittedName>
</protein>
<dbReference type="Proteomes" id="UP001341840">
    <property type="component" value="Unassembled WGS sequence"/>
</dbReference>
<gene>
    <name evidence="2" type="ORF">PIB30_050760</name>
</gene>
<evidence type="ECO:0000313" key="3">
    <source>
        <dbReference type="Proteomes" id="UP001341840"/>
    </source>
</evidence>
<evidence type="ECO:0000313" key="2">
    <source>
        <dbReference type="EMBL" id="MED6160360.1"/>
    </source>
</evidence>
<evidence type="ECO:0000256" key="1">
    <source>
        <dbReference type="SAM" id="MobiDB-lite"/>
    </source>
</evidence>
<dbReference type="EMBL" id="JASCZI010121181">
    <property type="protein sequence ID" value="MED6160360.1"/>
    <property type="molecule type" value="Genomic_DNA"/>
</dbReference>
<sequence length="133" mass="14233">MSTSKNPTAVPSTATSSDNNGVASLVYCCAESQCPFHPFSTTVTVQRLGDGDSSSCKQHRGDERRWRKKLLSNCVSLSLRSPLFVLGDGSIRISSSEGGDSDETDSGNEGNNNVDPLIQISDMDNVFGNLGWN</sequence>
<keyword evidence="3" id="KW-1185">Reference proteome</keyword>
<feature type="region of interest" description="Disordered" evidence="1">
    <location>
        <begin position="90"/>
        <end position="118"/>
    </location>
</feature>